<keyword evidence="11 14" id="KW-0539">Nucleus</keyword>
<evidence type="ECO:0000256" key="9">
    <source>
        <dbReference type="ARBA" id="ARBA00023159"/>
    </source>
</evidence>
<evidence type="ECO:0000256" key="6">
    <source>
        <dbReference type="ARBA" id="ARBA00022928"/>
    </source>
</evidence>
<dbReference type="Proteomes" id="UP001176940">
    <property type="component" value="Unassembled WGS sequence"/>
</dbReference>
<evidence type="ECO:0000256" key="8">
    <source>
        <dbReference type="ARBA" id="ARBA00023125"/>
    </source>
</evidence>
<dbReference type="InterPro" id="IPR036910">
    <property type="entry name" value="HMG_box_dom_sf"/>
</dbReference>
<dbReference type="SUPFAM" id="SSF47095">
    <property type="entry name" value="HMG-box"/>
    <property type="match status" value="1"/>
</dbReference>
<comment type="function">
    <text evidence="13">Transcriptional regulator that controls a genetic switch in male development. It is necessary and sufficient for initiating male sex determination by directing the development of supporting cell precursors (pre-Sertoli cells) as Sertoli rather than granulosa cells. Involved in different aspects of gene regulation including promoter activation or repression. Binds to the DNA consensus sequence 5'-[AT]AACAA[AT]-3'. SRY HMG box recognizes DNA by partial intercalation in the minor groove and promotes DNA bending. Also involved in pre-mRNA splicing. In male adult brain involved in the maintenance of motor functions of dopaminergic neurons.</text>
</comment>
<dbReference type="PANTHER" id="PTHR10270:SF161">
    <property type="entry name" value="SEX-DETERMINING REGION Y PROTEIN"/>
    <property type="match status" value="1"/>
</dbReference>
<reference evidence="16" key="1">
    <citation type="submission" date="2023-07" db="EMBL/GenBank/DDBJ databases">
        <authorList>
            <person name="Stuckert A."/>
        </authorList>
    </citation>
    <scope>NUCLEOTIDE SEQUENCE</scope>
</reference>
<evidence type="ECO:0000256" key="12">
    <source>
        <dbReference type="ARBA" id="ARBA00032498"/>
    </source>
</evidence>
<evidence type="ECO:0000259" key="15">
    <source>
        <dbReference type="PROSITE" id="PS50118"/>
    </source>
</evidence>
<dbReference type="InterPro" id="IPR009071">
    <property type="entry name" value="HMG_box_dom"/>
</dbReference>
<dbReference type="PROSITE" id="PS50118">
    <property type="entry name" value="HMG_BOX_2"/>
    <property type="match status" value="1"/>
</dbReference>
<organism evidence="16 17">
    <name type="scientific">Ranitomeya imitator</name>
    <name type="common">mimic poison frog</name>
    <dbReference type="NCBI Taxonomy" id="111125"/>
    <lineage>
        <taxon>Eukaryota</taxon>
        <taxon>Metazoa</taxon>
        <taxon>Chordata</taxon>
        <taxon>Craniata</taxon>
        <taxon>Vertebrata</taxon>
        <taxon>Euteleostomi</taxon>
        <taxon>Amphibia</taxon>
        <taxon>Batrachia</taxon>
        <taxon>Anura</taxon>
        <taxon>Neobatrachia</taxon>
        <taxon>Hyloidea</taxon>
        <taxon>Dendrobatidae</taxon>
        <taxon>Dendrobatinae</taxon>
        <taxon>Ranitomeya</taxon>
    </lineage>
</organism>
<dbReference type="Gene3D" id="1.10.30.10">
    <property type="entry name" value="High mobility group box domain"/>
    <property type="match status" value="1"/>
</dbReference>
<evidence type="ECO:0000256" key="1">
    <source>
        <dbReference type="ARBA" id="ARBA00004324"/>
    </source>
</evidence>
<keyword evidence="4" id="KW-0221">Differentiation</keyword>
<comment type="similarity">
    <text evidence="2">Belongs to the SRY family.</text>
</comment>
<dbReference type="Pfam" id="PF00505">
    <property type="entry name" value="HMG_box"/>
    <property type="match status" value="1"/>
</dbReference>
<comment type="caution">
    <text evidence="16">The sequence shown here is derived from an EMBL/GenBank/DDBJ whole genome shotgun (WGS) entry which is preliminary data.</text>
</comment>
<proteinExistence type="inferred from homology"/>
<evidence type="ECO:0000256" key="13">
    <source>
        <dbReference type="ARBA" id="ARBA00045821"/>
    </source>
</evidence>
<feature type="domain" description="HMG box" evidence="15">
    <location>
        <begin position="28"/>
        <end position="96"/>
    </location>
</feature>
<dbReference type="PANTHER" id="PTHR10270">
    <property type="entry name" value="SOX TRANSCRIPTION FACTOR"/>
    <property type="match status" value="1"/>
</dbReference>
<evidence type="ECO:0000256" key="14">
    <source>
        <dbReference type="PROSITE-ProRule" id="PRU00267"/>
    </source>
</evidence>
<sequence>MGEPKILDVKDVASMLNENAATPKKDRVKRPMNSFMVWSQNERRKIIAECPELHNSEISRRLGKEWKLLSAAEKLPFIEESRRLRAEHLRLHPDYRYKPRRKPKRKDIYLPKNLLTSHAVPSPIPNEVTPKIEPYAYFSGWPNDPYALMHEQFGCMQHGGLNISQISPFHWSDVNNYHYNHMMQSAQGYPNSDIYNVAQPHSQKSTPVMEEAMMFGVKSPLSEICPRTESASSGDSMSMYSPLGDYGCEQGLHNGRRHTIHHQSVVPEISGNSFLDDLFSKTIET</sequence>
<protein>
    <recommendedName>
        <fullName evidence="3">Sex-determining region Y protein</fullName>
    </recommendedName>
    <alternativeName>
        <fullName evidence="12">Testis-determining factor</fullName>
    </alternativeName>
</protein>
<dbReference type="CDD" id="cd22028">
    <property type="entry name" value="HMG-box_SoxA_SoxB_SoxG"/>
    <property type="match status" value="1"/>
</dbReference>
<dbReference type="EMBL" id="CAUEEQ010079585">
    <property type="protein sequence ID" value="CAJ0968714.1"/>
    <property type="molecule type" value="Genomic_DNA"/>
</dbReference>
<dbReference type="InterPro" id="IPR050140">
    <property type="entry name" value="SRY-related_HMG-box_TF-like"/>
</dbReference>
<accession>A0ABN9MPH0</accession>
<dbReference type="InterPro" id="IPR022097">
    <property type="entry name" value="SOX_fam"/>
</dbReference>
<keyword evidence="6" id="KW-0726">Sexual differentiation</keyword>
<evidence type="ECO:0000256" key="3">
    <source>
        <dbReference type="ARBA" id="ARBA00019052"/>
    </source>
</evidence>
<comment type="subcellular location">
    <subcellularLocation>
        <location evidence="1">Nucleus speckle</location>
    </subcellularLocation>
</comment>
<name>A0ABN9MPH0_9NEOB</name>
<feature type="DNA-binding region" description="HMG box" evidence="14">
    <location>
        <begin position="28"/>
        <end position="96"/>
    </location>
</feature>
<keyword evidence="17" id="KW-1185">Reference proteome</keyword>
<keyword evidence="5" id="KW-0112">Calmodulin-binding</keyword>
<evidence type="ECO:0000256" key="11">
    <source>
        <dbReference type="ARBA" id="ARBA00023242"/>
    </source>
</evidence>
<evidence type="ECO:0000313" key="17">
    <source>
        <dbReference type="Proteomes" id="UP001176940"/>
    </source>
</evidence>
<gene>
    <name evidence="16" type="ORF">RIMI_LOCUS23357543</name>
</gene>
<dbReference type="SMART" id="SM00398">
    <property type="entry name" value="HMG"/>
    <property type="match status" value="1"/>
</dbReference>
<keyword evidence="7" id="KW-0805">Transcription regulation</keyword>
<evidence type="ECO:0000256" key="2">
    <source>
        <dbReference type="ARBA" id="ARBA00005998"/>
    </source>
</evidence>
<dbReference type="Pfam" id="PF12336">
    <property type="entry name" value="SOXp"/>
    <property type="match status" value="1"/>
</dbReference>
<keyword evidence="9" id="KW-0010">Activator</keyword>
<evidence type="ECO:0000256" key="10">
    <source>
        <dbReference type="ARBA" id="ARBA00023163"/>
    </source>
</evidence>
<evidence type="ECO:0000256" key="4">
    <source>
        <dbReference type="ARBA" id="ARBA00022782"/>
    </source>
</evidence>
<keyword evidence="8 14" id="KW-0238">DNA-binding</keyword>
<keyword evidence="10" id="KW-0804">Transcription</keyword>
<evidence type="ECO:0000256" key="7">
    <source>
        <dbReference type="ARBA" id="ARBA00023015"/>
    </source>
</evidence>
<evidence type="ECO:0000256" key="5">
    <source>
        <dbReference type="ARBA" id="ARBA00022860"/>
    </source>
</evidence>
<evidence type="ECO:0000313" key="16">
    <source>
        <dbReference type="EMBL" id="CAJ0968714.1"/>
    </source>
</evidence>